<comment type="caution">
    <text evidence="3">The sequence shown here is derived from an EMBL/GenBank/DDBJ whole genome shotgun (WGS) entry which is preliminary data.</text>
</comment>
<feature type="transmembrane region" description="Helical" evidence="1">
    <location>
        <begin position="166"/>
        <end position="184"/>
    </location>
</feature>
<dbReference type="CDD" id="cd07177">
    <property type="entry name" value="terB_like"/>
    <property type="match status" value="1"/>
</dbReference>
<evidence type="ECO:0000313" key="4">
    <source>
        <dbReference type="Proteomes" id="UP000659698"/>
    </source>
</evidence>
<feature type="domain" description="Co-chaperone DjlA N-terminal" evidence="2">
    <location>
        <begin position="24"/>
        <end position="124"/>
    </location>
</feature>
<keyword evidence="1" id="KW-0472">Membrane</keyword>
<dbReference type="SUPFAM" id="SSF158682">
    <property type="entry name" value="TerB-like"/>
    <property type="match status" value="1"/>
</dbReference>
<evidence type="ECO:0000313" key="3">
    <source>
        <dbReference type="EMBL" id="MBC3539640.1"/>
    </source>
</evidence>
<dbReference type="EMBL" id="JACOAF010000020">
    <property type="protein sequence ID" value="MBC3539640.1"/>
    <property type="molecule type" value="Genomic_DNA"/>
</dbReference>
<keyword evidence="1" id="KW-1133">Transmembrane helix</keyword>
<dbReference type="InterPro" id="IPR007791">
    <property type="entry name" value="DjlA_N"/>
</dbReference>
<evidence type="ECO:0000256" key="1">
    <source>
        <dbReference type="SAM" id="Phobius"/>
    </source>
</evidence>
<dbReference type="Pfam" id="PF05099">
    <property type="entry name" value="TerB"/>
    <property type="match status" value="1"/>
</dbReference>
<gene>
    <name evidence="3" type="ORF">H7U12_08095</name>
</gene>
<organism evidence="3 4">
    <name type="scientific">Rufibacter sediminis</name>
    <dbReference type="NCBI Taxonomy" id="2762756"/>
    <lineage>
        <taxon>Bacteria</taxon>
        <taxon>Pseudomonadati</taxon>
        <taxon>Bacteroidota</taxon>
        <taxon>Cytophagia</taxon>
        <taxon>Cytophagales</taxon>
        <taxon>Hymenobacteraceae</taxon>
        <taxon>Rufibacter</taxon>
    </lineage>
</organism>
<dbReference type="Proteomes" id="UP000659698">
    <property type="component" value="Unassembled WGS sequence"/>
</dbReference>
<keyword evidence="4" id="KW-1185">Reference proteome</keyword>
<proteinExistence type="predicted"/>
<reference evidence="3 4" key="1">
    <citation type="journal article" date="2019" name="Int. J. Syst. Evol. Microbiol.">
        <title>Rufibacter sediminis sp. nov., isolated from freshwater lake sediment.</title>
        <authorList>
            <person name="Qu J.H."/>
            <person name="Zhang L.J."/>
            <person name="Fu Y.H."/>
            <person name="Li H.F."/>
        </authorList>
    </citation>
    <scope>NUCLEOTIDE SEQUENCE [LARGE SCALE GENOMIC DNA]</scope>
    <source>
        <strain evidence="3 4">H-1</strain>
    </source>
</reference>
<protein>
    <submittedName>
        <fullName evidence="3">TerB family tellurite resistance protein</fullName>
    </submittedName>
</protein>
<feature type="transmembrane region" description="Helical" evidence="1">
    <location>
        <begin position="204"/>
        <end position="225"/>
    </location>
</feature>
<dbReference type="InterPro" id="IPR029024">
    <property type="entry name" value="TerB-like"/>
</dbReference>
<name>A0ABR6VRT9_9BACT</name>
<sequence>MAEETTTLLKDYSDQEKGAYLGALATIASADGHVSDDEIQFLQLMSEAAELPENLQQEVVSIAKNPSQISLQRCLDVLKGSPLRFSFITDIISFAKSDGQYTTDEQQRIAEVSKYLGIDQNQFSILDQFVDKANKAQEQGEDPTSQSFLNKSGFGDMFKKSGISPGMVTGMLGVLAPIVISGMMNRRRGGYGGGMMGGGMMGGGGLGGLLGGLLGGGMMGGGMMNRGGMYGGGRMGGLGSMASILGGLGGRGGYGTGMGGGGLGGLLGGILGGGRRGGSGW</sequence>
<keyword evidence="1" id="KW-0812">Transmembrane</keyword>
<accession>A0ABR6VRT9</accession>
<evidence type="ECO:0000259" key="2">
    <source>
        <dbReference type="Pfam" id="PF05099"/>
    </source>
</evidence>
<dbReference type="Gene3D" id="1.10.3680.10">
    <property type="entry name" value="TerB-like"/>
    <property type="match status" value="1"/>
</dbReference>
<dbReference type="RefSeq" id="WP_186635680.1">
    <property type="nucleotide sequence ID" value="NZ_JACOAF010000020.1"/>
</dbReference>